<proteinExistence type="predicted"/>
<evidence type="ECO:0000313" key="4">
    <source>
        <dbReference type="Proteomes" id="UP001177003"/>
    </source>
</evidence>
<sequence length="105" mass="12325">MFFLPEHFHGGNTSSFDEVECAVCLRRIDDDDEVSELRCDHVCHRSCLDIWLDCRHTTCPSCHDNLLVPQKLHTSHSQGFGSQEVLFFDFCRRDSNTDYGTWWLR</sequence>
<keyword evidence="1" id="KW-0479">Metal-binding</keyword>
<evidence type="ECO:0000313" key="3">
    <source>
        <dbReference type="EMBL" id="CAI9266966.1"/>
    </source>
</evidence>
<dbReference type="SUPFAM" id="SSF57850">
    <property type="entry name" value="RING/U-box"/>
    <property type="match status" value="1"/>
</dbReference>
<dbReference type="Proteomes" id="UP001177003">
    <property type="component" value="Chromosome 1"/>
</dbReference>
<reference evidence="3" key="1">
    <citation type="submission" date="2023-04" db="EMBL/GenBank/DDBJ databases">
        <authorList>
            <person name="Vijverberg K."/>
            <person name="Xiong W."/>
            <person name="Schranz E."/>
        </authorList>
    </citation>
    <scope>NUCLEOTIDE SEQUENCE</scope>
</reference>
<name>A0AA35UXP2_LACSI</name>
<dbReference type="PANTHER" id="PTHR47258:SF1">
    <property type="entry name" value="E3 UBIQUITIN-PROTEIN LIGASE XERICO-RELATED"/>
    <property type="match status" value="1"/>
</dbReference>
<keyword evidence="4" id="KW-1185">Reference proteome</keyword>
<dbReference type="InterPro" id="IPR001841">
    <property type="entry name" value="Znf_RING"/>
</dbReference>
<keyword evidence="1" id="KW-0863">Zinc-finger</keyword>
<dbReference type="AlphaFoldDB" id="A0AA35UXP2"/>
<accession>A0AA35UXP2</accession>
<keyword evidence="1" id="KW-0862">Zinc</keyword>
<dbReference type="PROSITE" id="PS50089">
    <property type="entry name" value="ZF_RING_2"/>
    <property type="match status" value="1"/>
</dbReference>
<evidence type="ECO:0000259" key="2">
    <source>
        <dbReference type="PROSITE" id="PS50089"/>
    </source>
</evidence>
<dbReference type="InterPro" id="IPR013083">
    <property type="entry name" value="Znf_RING/FYVE/PHD"/>
</dbReference>
<dbReference type="Pfam" id="PF13639">
    <property type="entry name" value="zf-RING_2"/>
    <property type="match status" value="1"/>
</dbReference>
<evidence type="ECO:0000256" key="1">
    <source>
        <dbReference type="PROSITE-ProRule" id="PRU00175"/>
    </source>
</evidence>
<dbReference type="InterPro" id="IPR044249">
    <property type="entry name" value="XERICO-like"/>
</dbReference>
<dbReference type="Gene3D" id="3.30.40.10">
    <property type="entry name" value="Zinc/RING finger domain, C3HC4 (zinc finger)"/>
    <property type="match status" value="1"/>
</dbReference>
<organism evidence="3 4">
    <name type="scientific">Lactuca saligna</name>
    <name type="common">Willowleaf lettuce</name>
    <dbReference type="NCBI Taxonomy" id="75948"/>
    <lineage>
        <taxon>Eukaryota</taxon>
        <taxon>Viridiplantae</taxon>
        <taxon>Streptophyta</taxon>
        <taxon>Embryophyta</taxon>
        <taxon>Tracheophyta</taxon>
        <taxon>Spermatophyta</taxon>
        <taxon>Magnoliopsida</taxon>
        <taxon>eudicotyledons</taxon>
        <taxon>Gunneridae</taxon>
        <taxon>Pentapetalae</taxon>
        <taxon>asterids</taxon>
        <taxon>campanulids</taxon>
        <taxon>Asterales</taxon>
        <taxon>Asteraceae</taxon>
        <taxon>Cichorioideae</taxon>
        <taxon>Cichorieae</taxon>
        <taxon>Lactucinae</taxon>
        <taxon>Lactuca</taxon>
    </lineage>
</organism>
<dbReference type="EMBL" id="OX465077">
    <property type="protein sequence ID" value="CAI9266966.1"/>
    <property type="molecule type" value="Genomic_DNA"/>
</dbReference>
<gene>
    <name evidence="3" type="ORF">LSALG_LOCUS7484</name>
</gene>
<dbReference type="PANTHER" id="PTHR47258">
    <property type="match status" value="1"/>
</dbReference>
<dbReference type="GO" id="GO:0008270">
    <property type="term" value="F:zinc ion binding"/>
    <property type="evidence" value="ECO:0007669"/>
    <property type="project" value="UniProtKB-KW"/>
</dbReference>
<feature type="domain" description="RING-type" evidence="2">
    <location>
        <begin position="21"/>
        <end position="63"/>
    </location>
</feature>
<protein>
    <recommendedName>
        <fullName evidence="2">RING-type domain-containing protein</fullName>
    </recommendedName>
</protein>